<dbReference type="PIRSF" id="PIRSF016578">
    <property type="entry name" value="HsaA"/>
    <property type="match status" value="1"/>
</dbReference>
<proteinExistence type="inferred from homology"/>
<name>A0A0K2SGB5_LIMPI</name>
<comment type="cofactor">
    <cofactor evidence="1">
        <name>FAD</name>
        <dbReference type="ChEBI" id="CHEBI:57692"/>
    </cofactor>
</comment>
<reference evidence="8" key="1">
    <citation type="submission" date="2015-07" db="EMBL/GenBank/DDBJ databases">
        <title>Complete genome sequence and phylogenetic analysis of Limnochorda pilosa.</title>
        <authorList>
            <person name="Watanabe M."/>
            <person name="Kojima H."/>
            <person name="Fukui M."/>
        </authorList>
    </citation>
    <scope>NUCLEOTIDE SEQUENCE [LARGE SCALE GENOMIC DNA]</scope>
    <source>
        <strain evidence="8">HC45</strain>
    </source>
</reference>
<reference evidence="8" key="2">
    <citation type="journal article" date="2016" name="Int. J. Syst. Evol. Microbiol.">
        <title>Complete genome sequence and cell structure of Limnochorda pilosa, a Gram-negative spore-former within the phylum Firmicutes.</title>
        <authorList>
            <person name="Watanabe M."/>
            <person name="Kojima H."/>
            <person name="Fukui M."/>
        </authorList>
    </citation>
    <scope>NUCLEOTIDE SEQUENCE [LARGE SCALE GENOMIC DNA]</scope>
    <source>
        <strain evidence="8">HC45</strain>
    </source>
</reference>
<feature type="domain" description="Acyl-CoA dehydrogenase/oxidase N-terminal" evidence="6">
    <location>
        <begin position="8"/>
        <end position="92"/>
    </location>
</feature>
<organism evidence="7 8">
    <name type="scientific">Limnochorda pilosa</name>
    <dbReference type="NCBI Taxonomy" id="1555112"/>
    <lineage>
        <taxon>Bacteria</taxon>
        <taxon>Bacillati</taxon>
        <taxon>Bacillota</taxon>
        <taxon>Limnochordia</taxon>
        <taxon>Limnochordales</taxon>
        <taxon>Limnochordaceae</taxon>
        <taxon>Limnochorda</taxon>
    </lineage>
</organism>
<dbReference type="SUPFAM" id="SSF47203">
    <property type="entry name" value="Acyl-CoA dehydrogenase C-terminal domain-like"/>
    <property type="match status" value="1"/>
</dbReference>
<evidence type="ECO:0008006" key="9">
    <source>
        <dbReference type="Google" id="ProtNLM"/>
    </source>
</evidence>
<dbReference type="PROSITE" id="PS00073">
    <property type="entry name" value="ACYL_COA_DH_2"/>
    <property type="match status" value="1"/>
</dbReference>
<dbReference type="RefSeq" id="WP_068133184.1">
    <property type="nucleotide sequence ID" value="NZ_AP014924.1"/>
</dbReference>
<dbReference type="InterPro" id="IPR009100">
    <property type="entry name" value="AcylCoA_DH/oxidase_NM_dom_sf"/>
</dbReference>
<accession>A0A0K2SGB5</accession>
<dbReference type="Gene3D" id="1.20.140.10">
    <property type="entry name" value="Butyryl-CoA Dehydrogenase, subunit A, domain 3"/>
    <property type="match status" value="1"/>
</dbReference>
<dbReference type="Gene3D" id="1.10.540.10">
    <property type="entry name" value="Acyl-CoA dehydrogenase/oxidase, N-terminal domain"/>
    <property type="match status" value="1"/>
</dbReference>
<keyword evidence="3" id="KW-0285">Flavoprotein</keyword>
<dbReference type="InterPro" id="IPR036250">
    <property type="entry name" value="AcylCo_DH-like_C"/>
</dbReference>
<evidence type="ECO:0000256" key="1">
    <source>
        <dbReference type="ARBA" id="ARBA00001974"/>
    </source>
</evidence>
<evidence type="ECO:0000259" key="6">
    <source>
        <dbReference type="Pfam" id="PF02771"/>
    </source>
</evidence>
<sequence>MISFQPGQEEKDLRDLAREFAETRLRPAARAAEGEGEPPGELAQAYEELGLGSIALPEALGGAGLGMVAACLVEEELAWGDPGLALALGQRGAALAFAADLLGDDSAPMPADLVGPGALLWPQAPDDPRAGTRGITFTVQAHPGSSAEHALYGRVPAAAGAAHASWLLVAANLGEETALFRVTPGGPGVQVAPVPHPLGLAAAGFGELALEGAEVDAGALLWRGDPRTPALLRARERARLRVAAQLVGTARAALEYATGYAAERQAFGEPIARFQGVSFMVAEMAMEVEAARNLLWQAAWRLDRGKAPAGAAQALLQARAAAVAVTSGGVQVLGGHGYMADHPVEKWMRDARALGVAVFPETALEVEAATELGLGPRWTAPGLAASRDAGRPGEGGAA</sequence>
<dbReference type="KEGG" id="lpil:LIP_0225"/>
<dbReference type="InterPro" id="IPR046373">
    <property type="entry name" value="Acyl-CoA_Oxase/DH_mid-dom_sf"/>
</dbReference>
<keyword evidence="4" id="KW-0274">FAD</keyword>
<dbReference type="Pfam" id="PF02771">
    <property type="entry name" value="Acyl-CoA_dh_N"/>
    <property type="match status" value="1"/>
</dbReference>
<gene>
    <name evidence="7" type="ORF">LIP_0225</name>
</gene>
<dbReference type="STRING" id="1555112.LIP_0225"/>
<dbReference type="GO" id="GO:0003995">
    <property type="term" value="F:acyl-CoA dehydrogenase activity"/>
    <property type="evidence" value="ECO:0007669"/>
    <property type="project" value="InterPro"/>
</dbReference>
<dbReference type="InterPro" id="IPR006089">
    <property type="entry name" value="Acyl-CoA_DH_CS"/>
</dbReference>
<evidence type="ECO:0000256" key="2">
    <source>
        <dbReference type="ARBA" id="ARBA00009347"/>
    </source>
</evidence>
<dbReference type="AlphaFoldDB" id="A0A0K2SGB5"/>
<evidence type="ECO:0000256" key="4">
    <source>
        <dbReference type="ARBA" id="ARBA00022827"/>
    </source>
</evidence>
<dbReference type="InterPro" id="IPR037069">
    <property type="entry name" value="AcylCoA_DH/ox_N_sf"/>
</dbReference>
<evidence type="ECO:0000313" key="7">
    <source>
        <dbReference type="EMBL" id="BAS26082.1"/>
    </source>
</evidence>
<dbReference type="PANTHER" id="PTHR43884">
    <property type="entry name" value="ACYL-COA DEHYDROGENASE"/>
    <property type="match status" value="1"/>
</dbReference>
<dbReference type="SUPFAM" id="SSF56645">
    <property type="entry name" value="Acyl-CoA dehydrogenase NM domain-like"/>
    <property type="match status" value="1"/>
</dbReference>
<protein>
    <recommendedName>
        <fullName evidence="9">Acyl-CoA dehydrogenase</fullName>
    </recommendedName>
</protein>
<dbReference type="OrthoDB" id="9802447at2"/>
<feature type="domain" description="Acyl-CoA dehydrogenase/oxidase C-terminal" evidence="5">
    <location>
        <begin position="237"/>
        <end position="354"/>
    </location>
</feature>
<evidence type="ECO:0000256" key="3">
    <source>
        <dbReference type="ARBA" id="ARBA00022630"/>
    </source>
</evidence>
<evidence type="ECO:0000313" key="8">
    <source>
        <dbReference type="Proteomes" id="UP000065807"/>
    </source>
</evidence>
<comment type="similarity">
    <text evidence="2">Belongs to the acyl-CoA dehydrogenase family.</text>
</comment>
<dbReference type="Proteomes" id="UP000065807">
    <property type="component" value="Chromosome"/>
</dbReference>
<dbReference type="PATRIC" id="fig|1555112.3.peg.231"/>
<dbReference type="PANTHER" id="PTHR43884:SF12">
    <property type="entry name" value="ISOVALERYL-COA DEHYDROGENASE, MITOCHONDRIAL-RELATED"/>
    <property type="match status" value="1"/>
</dbReference>
<keyword evidence="8" id="KW-1185">Reference proteome</keyword>
<dbReference type="GO" id="GO:0050660">
    <property type="term" value="F:flavin adenine dinucleotide binding"/>
    <property type="evidence" value="ECO:0007669"/>
    <property type="project" value="InterPro"/>
</dbReference>
<dbReference type="EMBL" id="AP014924">
    <property type="protein sequence ID" value="BAS26082.1"/>
    <property type="molecule type" value="Genomic_DNA"/>
</dbReference>
<dbReference type="InterPro" id="IPR009075">
    <property type="entry name" value="AcylCo_DH/oxidase_C"/>
</dbReference>
<dbReference type="Pfam" id="PF00441">
    <property type="entry name" value="Acyl-CoA_dh_1"/>
    <property type="match status" value="1"/>
</dbReference>
<dbReference type="InterPro" id="IPR013786">
    <property type="entry name" value="AcylCoA_DH/ox_N"/>
</dbReference>
<dbReference type="Gene3D" id="2.40.110.10">
    <property type="entry name" value="Butyryl-CoA Dehydrogenase, subunit A, domain 2"/>
    <property type="match status" value="1"/>
</dbReference>
<evidence type="ECO:0000259" key="5">
    <source>
        <dbReference type="Pfam" id="PF00441"/>
    </source>
</evidence>